<evidence type="ECO:0000256" key="1">
    <source>
        <dbReference type="ARBA" id="ARBA00010791"/>
    </source>
</evidence>
<dbReference type="STRING" id="90262.A0A1X2I7L1"/>
<dbReference type="AlphaFoldDB" id="A0A1X2I7L1"/>
<dbReference type="InterPro" id="IPR000719">
    <property type="entry name" value="Prot_kinase_dom"/>
</dbReference>
<dbReference type="PANTHER" id="PTHR24346:SF82">
    <property type="entry name" value="KP78A-RELATED"/>
    <property type="match status" value="1"/>
</dbReference>
<evidence type="ECO:0000256" key="7">
    <source>
        <dbReference type="SAM" id="MobiDB-lite"/>
    </source>
</evidence>
<evidence type="ECO:0000313" key="9">
    <source>
        <dbReference type="EMBL" id="ORZ11109.1"/>
    </source>
</evidence>
<dbReference type="InterPro" id="IPR008271">
    <property type="entry name" value="Ser/Thr_kinase_AS"/>
</dbReference>
<keyword evidence="10" id="KW-1185">Reference proteome</keyword>
<feature type="region of interest" description="Disordered" evidence="7">
    <location>
        <begin position="598"/>
        <end position="626"/>
    </location>
</feature>
<dbReference type="PROSITE" id="PS50011">
    <property type="entry name" value="PROTEIN_KINASE_DOM"/>
    <property type="match status" value="1"/>
</dbReference>
<keyword evidence="6" id="KW-0067">ATP-binding</keyword>
<dbReference type="GO" id="GO:0004674">
    <property type="term" value="F:protein serine/threonine kinase activity"/>
    <property type="evidence" value="ECO:0007669"/>
    <property type="project" value="UniProtKB-KW"/>
</dbReference>
<keyword evidence="2" id="KW-0723">Serine/threonine-protein kinase</keyword>
<feature type="region of interest" description="Disordered" evidence="7">
    <location>
        <begin position="642"/>
        <end position="661"/>
    </location>
</feature>
<name>A0A1X2I7L1_9FUNG</name>
<feature type="compositionally biased region" description="Polar residues" evidence="7">
    <location>
        <begin position="647"/>
        <end position="661"/>
    </location>
</feature>
<evidence type="ECO:0000256" key="4">
    <source>
        <dbReference type="ARBA" id="ARBA00022741"/>
    </source>
</evidence>
<dbReference type="InterPro" id="IPR011009">
    <property type="entry name" value="Kinase-like_dom_sf"/>
</dbReference>
<evidence type="ECO:0000313" key="10">
    <source>
        <dbReference type="Proteomes" id="UP000193560"/>
    </source>
</evidence>
<dbReference type="PANTHER" id="PTHR24346">
    <property type="entry name" value="MAP/MICROTUBULE AFFINITY-REGULATING KINASE"/>
    <property type="match status" value="1"/>
</dbReference>
<evidence type="ECO:0000256" key="6">
    <source>
        <dbReference type="ARBA" id="ARBA00022840"/>
    </source>
</evidence>
<dbReference type="Proteomes" id="UP000193560">
    <property type="component" value="Unassembled WGS sequence"/>
</dbReference>
<keyword evidence="3" id="KW-0808">Transferase</keyword>
<gene>
    <name evidence="9" type="ORF">BCR42DRAFT_462189</name>
</gene>
<protein>
    <recommendedName>
        <fullName evidence="8">Protein kinase domain-containing protein</fullName>
    </recommendedName>
</protein>
<dbReference type="SMART" id="SM00220">
    <property type="entry name" value="S_TKc"/>
    <property type="match status" value="1"/>
</dbReference>
<dbReference type="SUPFAM" id="SSF56112">
    <property type="entry name" value="Protein kinase-like (PK-like)"/>
    <property type="match status" value="1"/>
</dbReference>
<keyword evidence="5" id="KW-0418">Kinase</keyword>
<dbReference type="Gene3D" id="1.10.510.10">
    <property type="entry name" value="Transferase(Phosphotransferase) domain 1"/>
    <property type="match status" value="1"/>
</dbReference>
<dbReference type="FunFam" id="1.10.510.10:FF:000571">
    <property type="entry name" value="Maternal embryonic leucine zipper kinase"/>
    <property type="match status" value="1"/>
</dbReference>
<feature type="compositionally biased region" description="Low complexity" evidence="7">
    <location>
        <begin position="608"/>
        <end position="617"/>
    </location>
</feature>
<dbReference type="GO" id="GO:0035556">
    <property type="term" value="P:intracellular signal transduction"/>
    <property type="evidence" value="ECO:0007669"/>
    <property type="project" value="TreeGrafter"/>
</dbReference>
<feature type="region of interest" description="Disordered" evidence="7">
    <location>
        <begin position="373"/>
        <end position="392"/>
    </location>
</feature>
<evidence type="ECO:0000259" key="8">
    <source>
        <dbReference type="PROSITE" id="PS50011"/>
    </source>
</evidence>
<proteinExistence type="inferred from homology"/>
<feature type="compositionally biased region" description="Polar residues" evidence="7">
    <location>
        <begin position="598"/>
        <end position="607"/>
    </location>
</feature>
<dbReference type="Pfam" id="PF00069">
    <property type="entry name" value="Pkinase"/>
    <property type="match status" value="1"/>
</dbReference>
<dbReference type="PROSITE" id="PS00108">
    <property type="entry name" value="PROTEIN_KINASE_ST"/>
    <property type="match status" value="1"/>
</dbReference>
<dbReference type="GO" id="GO:0005737">
    <property type="term" value="C:cytoplasm"/>
    <property type="evidence" value="ECO:0007669"/>
    <property type="project" value="TreeGrafter"/>
</dbReference>
<reference evidence="9 10" key="1">
    <citation type="submission" date="2016-07" db="EMBL/GenBank/DDBJ databases">
        <title>Pervasive Adenine N6-methylation of Active Genes in Fungi.</title>
        <authorList>
            <consortium name="DOE Joint Genome Institute"/>
            <person name="Mondo S.J."/>
            <person name="Dannebaum R.O."/>
            <person name="Kuo R.C."/>
            <person name="Labutti K."/>
            <person name="Haridas S."/>
            <person name="Kuo A."/>
            <person name="Salamov A."/>
            <person name="Ahrendt S.R."/>
            <person name="Lipzen A."/>
            <person name="Sullivan W."/>
            <person name="Andreopoulos W.B."/>
            <person name="Clum A."/>
            <person name="Lindquist E."/>
            <person name="Daum C."/>
            <person name="Ramamoorthy G.K."/>
            <person name="Gryganskyi A."/>
            <person name="Culley D."/>
            <person name="Magnuson J.K."/>
            <person name="James T.Y."/>
            <person name="O'Malley M.A."/>
            <person name="Stajich J.E."/>
            <person name="Spatafora J.W."/>
            <person name="Visel A."/>
            <person name="Grigoriev I.V."/>
        </authorList>
    </citation>
    <scope>NUCLEOTIDE SEQUENCE [LARGE SCALE GENOMIC DNA]</scope>
    <source>
        <strain evidence="9 10">NRRL 1336</strain>
    </source>
</reference>
<feature type="domain" description="Protein kinase" evidence="8">
    <location>
        <begin position="1"/>
        <end position="213"/>
    </location>
</feature>
<accession>A0A1X2I7L1</accession>
<keyword evidence="4" id="KW-0547">Nucleotide-binding</keyword>
<dbReference type="EMBL" id="MCGE01000022">
    <property type="protein sequence ID" value="ORZ11109.1"/>
    <property type="molecule type" value="Genomic_DNA"/>
</dbReference>
<organism evidence="9 10">
    <name type="scientific">Absidia repens</name>
    <dbReference type="NCBI Taxonomy" id="90262"/>
    <lineage>
        <taxon>Eukaryota</taxon>
        <taxon>Fungi</taxon>
        <taxon>Fungi incertae sedis</taxon>
        <taxon>Mucoromycota</taxon>
        <taxon>Mucoromycotina</taxon>
        <taxon>Mucoromycetes</taxon>
        <taxon>Mucorales</taxon>
        <taxon>Cunninghamellaceae</taxon>
        <taxon>Absidia</taxon>
    </lineage>
</organism>
<dbReference type="OrthoDB" id="193931at2759"/>
<dbReference type="GO" id="GO:0005524">
    <property type="term" value="F:ATP binding"/>
    <property type="evidence" value="ECO:0007669"/>
    <property type="project" value="UniProtKB-KW"/>
</dbReference>
<comment type="similarity">
    <text evidence="1">Belongs to the protein kinase superfamily. CAMK Ser/Thr protein kinase family. NIM1 subfamily.</text>
</comment>
<comment type="caution">
    <text evidence="9">The sequence shown here is derived from an EMBL/GenBank/DDBJ whole genome shotgun (WGS) entry which is preliminary data.</text>
</comment>
<sequence>MSRLVREIGIMEALNHPNIVRLYETFETAYTIYLVMEYIPGVNLDEHLKHMGGSLDEPEARIIFRQMVTAVDYCHRKWVVHRDLKAPNILLTNNNRVHLVDFGLSNRFGHQRLRTICGSMLYYSPEIINGKKYIGPEVDCWCLGICLFRMVAGFEAFSHAKTIGELRKDILSRNYPMPPHFSDGLKRTIQKCLSTDRRKRSSLCNALQDDPWLNAFGQYGDLFSDASNYHASILSTDTITLEARKQEREQQQRQFLRDMEEEKRAGYKVRKTIIHHAYNPAVYYTGNGRREDRSLLEPARAALYQEILSVLDQVSLCSINSVHLFSLKSPMNHLLRKWKRPETNVHLKPNLLDQQSSAASPHLLSSSISSASDVNSTYHQSHDYNKNRRSTGARLMKKSSALNISQLYQRNKEKTYYFTIQSNARAISSATVVSVTSSNIVLSHSDDQNVPTSSYSDEHRDEFELILLVRSACELLGVTYLHETRSQLSCMLTLCNYKDDPPQRQQVSHPPDVTKAIPRKPSLKQLFSSATATASTPSLLKKKKSFSNNSLYSESIADPLDMSCDDLCYDHQSAGPNNNSHWWLRQLQRLALPHSNVLQQQQQPLRHSSSTKSLRSSAQAALDGGLRGKTSFDNFFQSRKQTGDEPIQQNDSNQSVTKDQQTAATDGTALFAVDVYSIPSRQKENTRILALRFTKLSGSTKVFKLATGWLTSVLQSKP</sequence>
<evidence type="ECO:0000256" key="3">
    <source>
        <dbReference type="ARBA" id="ARBA00022679"/>
    </source>
</evidence>
<evidence type="ECO:0000256" key="2">
    <source>
        <dbReference type="ARBA" id="ARBA00022527"/>
    </source>
</evidence>
<evidence type="ECO:0000256" key="5">
    <source>
        <dbReference type="ARBA" id="ARBA00022777"/>
    </source>
</evidence>